<dbReference type="InterPro" id="IPR051531">
    <property type="entry name" value="N-acetyltransferase"/>
</dbReference>
<dbReference type="AlphaFoldDB" id="A0A3B0SFT8"/>
<dbReference type="EMBL" id="UOEK01000172">
    <property type="protein sequence ID" value="VAV99826.1"/>
    <property type="molecule type" value="Genomic_DNA"/>
</dbReference>
<dbReference type="Pfam" id="PF13302">
    <property type="entry name" value="Acetyltransf_3"/>
    <property type="match status" value="1"/>
</dbReference>
<dbReference type="InterPro" id="IPR000182">
    <property type="entry name" value="GNAT_dom"/>
</dbReference>
<dbReference type="PANTHER" id="PTHR43792:SF1">
    <property type="entry name" value="N-ACETYLTRANSFERASE DOMAIN-CONTAINING PROTEIN"/>
    <property type="match status" value="1"/>
</dbReference>
<evidence type="ECO:0000313" key="2">
    <source>
        <dbReference type="EMBL" id="VAV99826.1"/>
    </source>
</evidence>
<evidence type="ECO:0000259" key="1">
    <source>
        <dbReference type="PROSITE" id="PS51186"/>
    </source>
</evidence>
<organism evidence="2">
    <name type="scientific">hydrothermal vent metagenome</name>
    <dbReference type="NCBI Taxonomy" id="652676"/>
    <lineage>
        <taxon>unclassified sequences</taxon>
        <taxon>metagenomes</taxon>
        <taxon>ecological metagenomes</taxon>
    </lineage>
</organism>
<protein>
    <recommendedName>
        <fullName evidence="1">N-acetyltransferase domain-containing protein</fullName>
    </recommendedName>
</protein>
<dbReference type="SUPFAM" id="SSF55729">
    <property type="entry name" value="Acyl-CoA N-acyltransferases (Nat)"/>
    <property type="match status" value="1"/>
</dbReference>
<dbReference type="PANTHER" id="PTHR43792">
    <property type="entry name" value="GNAT FAMILY, PUTATIVE (AFU_ORTHOLOGUE AFUA_3G00765)-RELATED-RELATED"/>
    <property type="match status" value="1"/>
</dbReference>
<gene>
    <name evidence="2" type="ORF">MNBD_ACTINO02-2613</name>
</gene>
<dbReference type="Gene3D" id="3.40.630.30">
    <property type="match status" value="1"/>
</dbReference>
<dbReference type="PROSITE" id="PS51186">
    <property type="entry name" value="GNAT"/>
    <property type="match status" value="1"/>
</dbReference>
<feature type="domain" description="N-acetyltransferase" evidence="1">
    <location>
        <begin position="1"/>
        <end position="140"/>
    </location>
</feature>
<feature type="non-terminal residue" evidence="2">
    <location>
        <position position="1"/>
    </location>
</feature>
<accession>A0A3B0SFT8</accession>
<name>A0A3B0SFT8_9ZZZZ</name>
<dbReference type="InterPro" id="IPR016181">
    <property type="entry name" value="Acyl_CoA_acyltransferase"/>
</dbReference>
<proteinExistence type="predicted"/>
<reference evidence="2" key="1">
    <citation type="submission" date="2018-06" db="EMBL/GenBank/DDBJ databases">
        <authorList>
            <person name="Zhirakovskaya E."/>
        </authorList>
    </citation>
    <scope>NUCLEOTIDE SEQUENCE</scope>
</reference>
<dbReference type="GO" id="GO:0016747">
    <property type="term" value="F:acyltransferase activity, transferring groups other than amino-acyl groups"/>
    <property type="evidence" value="ECO:0007669"/>
    <property type="project" value="InterPro"/>
</dbReference>
<sequence length="140" mass="15626">FLRRGPSTDISESISFLERNESVWKTGDTFPWAITVKPDPLLVGMIEARASDHGVELGYVLTRAAWGHGYMAEAAQAVVDSAFCDADVFRVWAYTHVGNGPSRRVLEKIGMSREGVLHRWALHPNSSAEPSDAYMYAVWR</sequence>